<dbReference type="InterPro" id="IPR036249">
    <property type="entry name" value="Thioredoxin-like_sf"/>
</dbReference>
<accession>A0A8S3ZZS1</accession>
<organism evidence="1 2">
    <name type="scientific">Candidula unifasciata</name>
    <dbReference type="NCBI Taxonomy" id="100452"/>
    <lineage>
        <taxon>Eukaryota</taxon>
        <taxon>Metazoa</taxon>
        <taxon>Spiralia</taxon>
        <taxon>Lophotrochozoa</taxon>
        <taxon>Mollusca</taxon>
        <taxon>Gastropoda</taxon>
        <taxon>Heterobranchia</taxon>
        <taxon>Euthyneura</taxon>
        <taxon>Panpulmonata</taxon>
        <taxon>Eupulmonata</taxon>
        <taxon>Stylommatophora</taxon>
        <taxon>Helicina</taxon>
        <taxon>Helicoidea</taxon>
        <taxon>Geomitridae</taxon>
        <taxon>Candidula</taxon>
    </lineage>
</organism>
<dbReference type="Proteomes" id="UP000678393">
    <property type="component" value="Unassembled WGS sequence"/>
</dbReference>
<evidence type="ECO:0000313" key="2">
    <source>
        <dbReference type="Proteomes" id="UP000678393"/>
    </source>
</evidence>
<evidence type="ECO:0000313" key="1">
    <source>
        <dbReference type="EMBL" id="CAG5135053.1"/>
    </source>
</evidence>
<dbReference type="SUPFAM" id="SSF52833">
    <property type="entry name" value="Thioredoxin-like"/>
    <property type="match status" value="1"/>
</dbReference>
<name>A0A8S3ZZS1_9EUPU</name>
<dbReference type="EMBL" id="CAJHNH020007857">
    <property type="protein sequence ID" value="CAG5135053.1"/>
    <property type="molecule type" value="Genomic_DNA"/>
</dbReference>
<dbReference type="AlphaFoldDB" id="A0A8S3ZZS1"/>
<protein>
    <submittedName>
        <fullName evidence="1">Uncharacterized protein</fullName>
    </submittedName>
</protein>
<reference evidence="1" key="1">
    <citation type="submission" date="2021-04" db="EMBL/GenBank/DDBJ databases">
        <authorList>
            <consortium name="Molecular Ecology Group"/>
        </authorList>
    </citation>
    <scope>NUCLEOTIDE SEQUENCE</scope>
</reference>
<dbReference type="Gene3D" id="3.40.30.10">
    <property type="entry name" value="Glutaredoxin"/>
    <property type="match status" value="1"/>
</dbReference>
<keyword evidence="2" id="KW-1185">Reference proteome</keyword>
<gene>
    <name evidence="1" type="ORF">CUNI_LOCUS20611</name>
</gene>
<sequence length="151" mass="16932">MTYENQGEFWGSPPKVIPLDPLFESNKIFKLTARSFIKFVSGKEKALVMFYDSSRGNNPLEEELFTSAANASFTEKFGFGAVDCATDFCVCVRFGGCNTPMFKLFSNGYELSAINDPNKINPDQIRMLMKMTPVLHQPRGDIGRIIPIIQS</sequence>
<proteinExistence type="predicted"/>
<comment type="caution">
    <text evidence="1">The sequence shown here is derived from an EMBL/GenBank/DDBJ whole genome shotgun (WGS) entry which is preliminary data.</text>
</comment>